<evidence type="ECO:0000256" key="7">
    <source>
        <dbReference type="PROSITE-ProRule" id="PRU00094"/>
    </source>
</evidence>
<keyword evidence="2 7" id="KW-0863">Zinc-finger</keyword>
<dbReference type="GO" id="GO:0000981">
    <property type="term" value="F:DNA-binding transcription factor activity, RNA polymerase II-specific"/>
    <property type="evidence" value="ECO:0007669"/>
    <property type="project" value="TreeGrafter"/>
</dbReference>
<keyword evidence="6" id="KW-0539">Nucleus</keyword>
<dbReference type="CDD" id="cd00202">
    <property type="entry name" value="ZnF_GATA"/>
    <property type="match status" value="4"/>
</dbReference>
<dbReference type="GO" id="GO:0008270">
    <property type="term" value="F:zinc ion binding"/>
    <property type="evidence" value="ECO:0007669"/>
    <property type="project" value="UniProtKB-KW"/>
</dbReference>
<dbReference type="GO" id="GO:0045944">
    <property type="term" value="P:positive regulation of transcription by RNA polymerase II"/>
    <property type="evidence" value="ECO:0007669"/>
    <property type="project" value="TreeGrafter"/>
</dbReference>
<gene>
    <name evidence="9" type="ORF">CHRIB12_LOCUS13217</name>
</gene>
<dbReference type="PANTHER" id="PTHR10071">
    <property type="entry name" value="TRANSCRIPTION FACTOR GATA FAMILY MEMBER"/>
    <property type="match status" value="1"/>
</dbReference>
<dbReference type="PANTHER" id="PTHR10071:SF335">
    <property type="entry name" value="IRON-SENSING TRANSCRIPTIONAL REPRESSOR-RELATED"/>
    <property type="match status" value="1"/>
</dbReference>
<name>A0A915ZDA7_9GLOM</name>
<reference evidence="9" key="1">
    <citation type="submission" date="2020-05" db="EMBL/GenBank/DDBJ databases">
        <authorList>
            <person name="Rincon C."/>
            <person name="Sanders R I."/>
            <person name="Robbins C."/>
            <person name="Chaturvedi A."/>
        </authorList>
    </citation>
    <scope>NUCLEOTIDE SEQUENCE</scope>
    <source>
        <strain evidence="9">CHB12</strain>
    </source>
</reference>
<feature type="domain" description="GATA-type" evidence="8">
    <location>
        <begin position="646"/>
        <end position="677"/>
    </location>
</feature>
<evidence type="ECO:0000313" key="10">
    <source>
        <dbReference type="Proteomes" id="UP000684084"/>
    </source>
</evidence>
<keyword evidence="4" id="KW-0805">Transcription regulation</keyword>
<dbReference type="EMBL" id="CAGKOT010000029">
    <property type="protein sequence ID" value="CAB5371638.1"/>
    <property type="molecule type" value="Genomic_DNA"/>
</dbReference>
<dbReference type="Proteomes" id="UP000684084">
    <property type="component" value="Unassembled WGS sequence"/>
</dbReference>
<organism evidence="9 10">
    <name type="scientific">Rhizophagus irregularis</name>
    <dbReference type="NCBI Taxonomy" id="588596"/>
    <lineage>
        <taxon>Eukaryota</taxon>
        <taxon>Fungi</taxon>
        <taxon>Fungi incertae sedis</taxon>
        <taxon>Mucoromycota</taxon>
        <taxon>Glomeromycotina</taxon>
        <taxon>Glomeromycetes</taxon>
        <taxon>Glomerales</taxon>
        <taxon>Glomeraceae</taxon>
        <taxon>Rhizophagus</taxon>
    </lineage>
</organism>
<evidence type="ECO:0000259" key="8">
    <source>
        <dbReference type="PROSITE" id="PS50114"/>
    </source>
</evidence>
<evidence type="ECO:0000313" key="9">
    <source>
        <dbReference type="EMBL" id="CAB5371638.1"/>
    </source>
</evidence>
<dbReference type="GO" id="GO:0000978">
    <property type="term" value="F:RNA polymerase II cis-regulatory region sequence-specific DNA binding"/>
    <property type="evidence" value="ECO:0007669"/>
    <property type="project" value="TreeGrafter"/>
</dbReference>
<accession>A0A915ZDA7</accession>
<dbReference type="AlphaFoldDB" id="A0A915ZDA7"/>
<feature type="domain" description="GATA-type" evidence="8">
    <location>
        <begin position="246"/>
        <end position="299"/>
    </location>
</feature>
<dbReference type="PROSITE" id="PS50114">
    <property type="entry name" value="GATA_ZN_FINGER_2"/>
    <property type="match status" value="5"/>
</dbReference>
<keyword evidence="5" id="KW-0804">Transcription</keyword>
<dbReference type="OrthoDB" id="2320170at2759"/>
<feature type="domain" description="GATA-type" evidence="8">
    <location>
        <begin position="587"/>
        <end position="643"/>
    </location>
</feature>
<evidence type="ECO:0000256" key="3">
    <source>
        <dbReference type="ARBA" id="ARBA00022833"/>
    </source>
</evidence>
<feature type="domain" description="GATA-type" evidence="8">
    <location>
        <begin position="66"/>
        <end position="121"/>
    </location>
</feature>
<dbReference type="SMART" id="SM00401">
    <property type="entry name" value="ZnF_GATA"/>
    <property type="match status" value="4"/>
</dbReference>
<proteinExistence type="predicted"/>
<dbReference type="GO" id="GO:0005634">
    <property type="term" value="C:nucleus"/>
    <property type="evidence" value="ECO:0007669"/>
    <property type="project" value="TreeGrafter"/>
</dbReference>
<dbReference type="VEuPathDB" id="FungiDB:RhiirFUN_005830"/>
<keyword evidence="3" id="KW-0862">Zinc</keyword>
<evidence type="ECO:0000256" key="2">
    <source>
        <dbReference type="ARBA" id="ARBA00022771"/>
    </source>
</evidence>
<keyword evidence="1" id="KW-0479">Metal-binding</keyword>
<evidence type="ECO:0000256" key="1">
    <source>
        <dbReference type="ARBA" id="ARBA00022723"/>
    </source>
</evidence>
<protein>
    <recommendedName>
        <fullName evidence="8">GATA-type domain-containing protein</fullName>
    </recommendedName>
</protein>
<dbReference type="InterPro" id="IPR000679">
    <property type="entry name" value="Znf_GATA"/>
</dbReference>
<evidence type="ECO:0000256" key="5">
    <source>
        <dbReference type="ARBA" id="ARBA00023163"/>
    </source>
</evidence>
<evidence type="ECO:0000256" key="6">
    <source>
        <dbReference type="ARBA" id="ARBA00023242"/>
    </source>
</evidence>
<feature type="domain" description="GATA-type" evidence="8">
    <location>
        <begin position="417"/>
        <end position="470"/>
    </location>
</feature>
<evidence type="ECO:0000256" key="4">
    <source>
        <dbReference type="ARBA" id="ARBA00023015"/>
    </source>
</evidence>
<dbReference type="Pfam" id="PF00320">
    <property type="entry name" value="GATA"/>
    <property type="match status" value="3"/>
</dbReference>
<sequence length="694" mass="79731">MTQNYLQEYQSQHHQENDIFTYNFTQNGYSHENAYTDSQLFQLLQLNTITHSTEPNPLDKNIITDDSSKSKCADCLTTSAPRWRVRQDGEKVCNACGLYRRKHGSKRPLEMLKECNTINLLNQPEICISCGINESNGEGYCNACGLYAVFNFLNSGDENMNVINSLDHINNNLTTLNEENINMDQTSYFQDYQNQFSTTYQENDITTYDFMQNYEKNNNENNTQVDPKQLQLTYFNAENSLNDDNIMDDFSCADCLATSAQVWEILQDGKKLCSECVSYRKKYGSKRQLEMTRKNSALNIFIDPDQPEICVNCGINKSVEGGHCNACKLYAVFDSSSSGDETNTPDYTSYGMINQSKQGKIVNMDQPNYFQEYQNQNSSSYQENDFNSNNYKQQNHFIETDLQFNATNNYEANITDASLKITCADCLTTTSPRWRVRQDGGKVCNACGLYRRKHGSKRPFEMTREYNTRTIFANQPKICVYCESSGEKHCNACGLYATLGFLNSKDEKMGVKNTQPNHNENDMDQPNFLQGYQSQYFISYQENNNSIYNYIQNDYSLENTCAELQKLQLNTSTYSTGQYSLNDKSDNNKKILCADCLTTSAPMWRIRQDGQRVCNACGLHRRKYGRKRPLEIMRECKNRVRRRTIFTDPESCANCGTTESTNWRIIGGRRYCNACGLCAIINRRPPRSSKSTKK</sequence>
<dbReference type="GO" id="GO:0000122">
    <property type="term" value="P:negative regulation of transcription by RNA polymerase II"/>
    <property type="evidence" value="ECO:0007669"/>
    <property type="project" value="TreeGrafter"/>
</dbReference>
<comment type="caution">
    <text evidence="9">The sequence shown here is derived from an EMBL/GenBank/DDBJ whole genome shotgun (WGS) entry which is preliminary data.</text>
</comment>
<dbReference type="InterPro" id="IPR039355">
    <property type="entry name" value="Transcription_factor_GATA"/>
</dbReference>